<dbReference type="Proteomes" id="UP001153332">
    <property type="component" value="Unassembled WGS sequence"/>
</dbReference>
<sequence>MSWTVDTAERLDLAVLDSLEKEVINTLPGKVEGDFTVNEVVSRSKSFKLKHKSSTFSATATPFVPGGKAYVPSSTPPPPGEKNSGVTRDQSDSMDVFVKPVEKGADGAEAVQVKTSEADMAKAATVGADKVKTATVEAGQANPEDDKQKRQGNDSALAEAEFEEVALDADLDADNDLELPELTTTHVVDVEESSPPTPWPKTSNGELASNLVASATMGPDKPENSEPQFDNLLKMIATEKREEEKQKRKKNRSCYANIQQLLGFGSW</sequence>
<reference evidence="1" key="1">
    <citation type="submission" date="2022-12" db="EMBL/GenBank/DDBJ databases">
        <title>Genome Sequence of Lasiodiplodia mahajangana.</title>
        <authorList>
            <person name="Buettner E."/>
        </authorList>
    </citation>
    <scope>NUCLEOTIDE SEQUENCE</scope>
    <source>
        <strain evidence="1">VT137</strain>
    </source>
</reference>
<organism evidence="1 2">
    <name type="scientific">Lasiodiplodia mahajangana</name>
    <dbReference type="NCBI Taxonomy" id="1108764"/>
    <lineage>
        <taxon>Eukaryota</taxon>
        <taxon>Fungi</taxon>
        <taxon>Dikarya</taxon>
        <taxon>Ascomycota</taxon>
        <taxon>Pezizomycotina</taxon>
        <taxon>Dothideomycetes</taxon>
        <taxon>Dothideomycetes incertae sedis</taxon>
        <taxon>Botryosphaeriales</taxon>
        <taxon>Botryosphaeriaceae</taxon>
        <taxon>Lasiodiplodia</taxon>
    </lineage>
</organism>
<gene>
    <name evidence="1" type="ORF">O1611_g7702</name>
</gene>
<proteinExistence type="predicted"/>
<evidence type="ECO:0000313" key="2">
    <source>
        <dbReference type="Proteomes" id="UP001153332"/>
    </source>
</evidence>
<dbReference type="EMBL" id="JAPUUL010002110">
    <property type="protein sequence ID" value="KAJ8125935.1"/>
    <property type="molecule type" value="Genomic_DNA"/>
</dbReference>
<name>A0ACC2JEQ6_9PEZI</name>
<protein>
    <submittedName>
        <fullName evidence="1">Uncharacterized protein</fullName>
    </submittedName>
</protein>
<keyword evidence="2" id="KW-1185">Reference proteome</keyword>
<evidence type="ECO:0000313" key="1">
    <source>
        <dbReference type="EMBL" id="KAJ8125935.1"/>
    </source>
</evidence>
<comment type="caution">
    <text evidence="1">The sequence shown here is derived from an EMBL/GenBank/DDBJ whole genome shotgun (WGS) entry which is preliminary data.</text>
</comment>
<accession>A0ACC2JEQ6</accession>